<evidence type="ECO:0000256" key="3">
    <source>
        <dbReference type="SAM" id="Phobius"/>
    </source>
</evidence>
<keyword evidence="3" id="KW-1133">Transmembrane helix</keyword>
<reference evidence="5" key="2">
    <citation type="submission" date="2023-06" db="EMBL/GenBank/DDBJ databases">
        <authorList>
            <consortium name="Lawrence Berkeley National Laboratory"/>
            <person name="Haridas S."/>
            <person name="Hensen N."/>
            <person name="Bonometti L."/>
            <person name="Westerberg I."/>
            <person name="Brannstrom I.O."/>
            <person name="Guillou S."/>
            <person name="Cros-Aarteil S."/>
            <person name="Calhoun S."/>
            <person name="Kuo A."/>
            <person name="Mondo S."/>
            <person name="Pangilinan J."/>
            <person name="Riley R."/>
            <person name="Labutti K."/>
            <person name="Andreopoulos B."/>
            <person name="Lipzen A."/>
            <person name="Chen C."/>
            <person name="Yanf M."/>
            <person name="Daum C."/>
            <person name="Ng V."/>
            <person name="Clum A."/>
            <person name="Steindorff A."/>
            <person name="Ohm R."/>
            <person name="Martin F."/>
            <person name="Silar P."/>
            <person name="Natvig D."/>
            <person name="Lalanne C."/>
            <person name="Gautier V."/>
            <person name="Ament-Velasquez S.L."/>
            <person name="Kruys A."/>
            <person name="Hutchinson M.I."/>
            <person name="Powell A.J."/>
            <person name="Barry K."/>
            <person name="Miller A.N."/>
            <person name="Grigoriev I.V."/>
            <person name="Debuchy R."/>
            <person name="Gladieux P."/>
            <person name="Thoren M.H."/>
            <person name="Johannesson H."/>
        </authorList>
    </citation>
    <scope>NUCLEOTIDE SEQUENCE</scope>
    <source>
        <strain evidence="5">CBS 314.62</strain>
    </source>
</reference>
<dbReference type="PANTHER" id="PTHR43103">
    <property type="entry name" value="NUCLEOSIDE-DIPHOSPHATE-SUGAR EPIMERASE"/>
    <property type="match status" value="1"/>
</dbReference>
<keyword evidence="3" id="KW-0472">Membrane</keyword>
<organism evidence="5 6">
    <name type="scientific">Podospora appendiculata</name>
    <dbReference type="NCBI Taxonomy" id="314037"/>
    <lineage>
        <taxon>Eukaryota</taxon>
        <taxon>Fungi</taxon>
        <taxon>Dikarya</taxon>
        <taxon>Ascomycota</taxon>
        <taxon>Pezizomycotina</taxon>
        <taxon>Sordariomycetes</taxon>
        <taxon>Sordariomycetidae</taxon>
        <taxon>Sordariales</taxon>
        <taxon>Podosporaceae</taxon>
        <taxon>Podospora</taxon>
    </lineage>
</organism>
<proteinExistence type="predicted"/>
<keyword evidence="2" id="KW-0119">Carbohydrate metabolism</keyword>
<evidence type="ECO:0000313" key="5">
    <source>
        <dbReference type="EMBL" id="KAK3680891.1"/>
    </source>
</evidence>
<dbReference type="Gene3D" id="3.40.50.720">
    <property type="entry name" value="NAD(P)-binding Rossmann-like Domain"/>
    <property type="match status" value="1"/>
</dbReference>
<evidence type="ECO:0000259" key="4">
    <source>
        <dbReference type="Pfam" id="PF01370"/>
    </source>
</evidence>
<dbReference type="PANTHER" id="PTHR43103:SF3">
    <property type="entry name" value="ADP-L-GLYCERO-D-MANNO-HEPTOSE-6-EPIMERASE"/>
    <property type="match status" value="1"/>
</dbReference>
<dbReference type="InterPro" id="IPR036291">
    <property type="entry name" value="NAD(P)-bd_dom_sf"/>
</dbReference>
<protein>
    <recommendedName>
        <fullName evidence="4">NAD-dependent epimerase/dehydratase domain-containing protein</fullName>
    </recommendedName>
</protein>
<evidence type="ECO:0000313" key="6">
    <source>
        <dbReference type="Proteomes" id="UP001270362"/>
    </source>
</evidence>
<comment type="caution">
    <text evidence="5">The sequence shown here is derived from an EMBL/GenBank/DDBJ whole genome shotgun (WGS) entry which is preliminary data.</text>
</comment>
<name>A0AAE0WYK7_9PEZI</name>
<dbReference type="Pfam" id="PF01370">
    <property type="entry name" value="Epimerase"/>
    <property type="match status" value="1"/>
</dbReference>
<evidence type="ECO:0000256" key="2">
    <source>
        <dbReference type="ARBA" id="ARBA00023277"/>
    </source>
</evidence>
<dbReference type="SUPFAM" id="SSF51735">
    <property type="entry name" value="NAD(P)-binding Rossmann-fold domains"/>
    <property type="match status" value="1"/>
</dbReference>
<dbReference type="Proteomes" id="UP001270362">
    <property type="component" value="Unassembled WGS sequence"/>
</dbReference>
<keyword evidence="3" id="KW-0812">Transmembrane</keyword>
<feature type="domain" description="NAD-dependent epimerase/dehydratase" evidence="4">
    <location>
        <begin position="15"/>
        <end position="229"/>
    </location>
</feature>
<keyword evidence="1" id="KW-0521">NADP</keyword>
<keyword evidence="6" id="KW-1185">Reference proteome</keyword>
<feature type="transmembrane region" description="Helical" evidence="3">
    <location>
        <begin position="12"/>
        <end position="33"/>
    </location>
</feature>
<sequence length="332" mass="36193">MQFQQPKMAAERINIIITGAGGLVGPLLATRLLNSPQYNLILTDLVNPVVPKGVKYPEHATCIKGDITDAVFVQSLVDAAQPVGAVFIFHGIMSAGSEANFELSLKVNLDSVRGMLDILRRSAPGVRVVYSSSQAVFGPPLPAVVDDSVTPTPLSTYGAHKLMTEIYLNELTRRGAIDAFIVRFPTISVRPGKPTAAASSFLSGMIREPMNEQECVIPIEDRSFRSFLASPSSVAENLVRVLHMDSDKLPKHIRHIQFPGISVSIQEMMDALAKFGGDDKLQFLREKSDPAQEAIVRSWPQDFDISTPLRLGLVVDASGEALVKEYIDSLRP</sequence>
<gene>
    <name evidence="5" type="ORF">B0T22DRAFT_474329</name>
</gene>
<accession>A0AAE0WYK7</accession>
<dbReference type="Gene3D" id="3.90.25.10">
    <property type="entry name" value="UDP-galactose 4-epimerase, domain 1"/>
    <property type="match status" value="1"/>
</dbReference>
<dbReference type="EMBL" id="JAULSO010000009">
    <property type="protein sequence ID" value="KAK3680891.1"/>
    <property type="molecule type" value="Genomic_DNA"/>
</dbReference>
<reference evidence="5" key="1">
    <citation type="journal article" date="2023" name="Mol. Phylogenet. Evol.">
        <title>Genome-scale phylogeny and comparative genomics of the fungal order Sordariales.</title>
        <authorList>
            <person name="Hensen N."/>
            <person name="Bonometti L."/>
            <person name="Westerberg I."/>
            <person name="Brannstrom I.O."/>
            <person name="Guillou S."/>
            <person name="Cros-Aarteil S."/>
            <person name="Calhoun S."/>
            <person name="Haridas S."/>
            <person name="Kuo A."/>
            <person name="Mondo S."/>
            <person name="Pangilinan J."/>
            <person name="Riley R."/>
            <person name="LaButti K."/>
            <person name="Andreopoulos B."/>
            <person name="Lipzen A."/>
            <person name="Chen C."/>
            <person name="Yan M."/>
            <person name="Daum C."/>
            <person name="Ng V."/>
            <person name="Clum A."/>
            <person name="Steindorff A."/>
            <person name="Ohm R.A."/>
            <person name="Martin F."/>
            <person name="Silar P."/>
            <person name="Natvig D.O."/>
            <person name="Lalanne C."/>
            <person name="Gautier V."/>
            <person name="Ament-Velasquez S.L."/>
            <person name="Kruys A."/>
            <person name="Hutchinson M.I."/>
            <person name="Powell A.J."/>
            <person name="Barry K."/>
            <person name="Miller A.N."/>
            <person name="Grigoriev I.V."/>
            <person name="Debuchy R."/>
            <person name="Gladieux P."/>
            <person name="Hiltunen Thoren M."/>
            <person name="Johannesson H."/>
        </authorList>
    </citation>
    <scope>NUCLEOTIDE SEQUENCE</scope>
    <source>
        <strain evidence="5">CBS 314.62</strain>
    </source>
</reference>
<dbReference type="InterPro" id="IPR001509">
    <property type="entry name" value="Epimerase_deHydtase"/>
</dbReference>
<evidence type="ECO:0000256" key="1">
    <source>
        <dbReference type="ARBA" id="ARBA00022857"/>
    </source>
</evidence>
<dbReference type="AlphaFoldDB" id="A0AAE0WYK7"/>